<evidence type="ECO:0000313" key="4">
    <source>
        <dbReference type="EMBL" id="ADP78207.1"/>
    </source>
</evidence>
<proteinExistence type="predicted"/>
<dbReference type="RefSeq" id="WP_013421330.1">
    <property type="nucleotide sequence ID" value="NC_014666.1"/>
</dbReference>
<reference evidence="4 5" key="1">
    <citation type="submission" date="2010-10" db="EMBL/GenBank/DDBJ databases">
        <title>Complete sequence of Frankia sp. EuI1c.</title>
        <authorList>
            <consortium name="US DOE Joint Genome Institute"/>
            <person name="Lucas S."/>
            <person name="Copeland A."/>
            <person name="Lapidus A."/>
            <person name="Cheng J.-F."/>
            <person name="Bruce D."/>
            <person name="Goodwin L."/>
            <person name="Pitluck S."/>
            <person name="Chertkov O."/>
            <person name="Detter J.C."/>
            <person name="Han C."/>
            <person name="Tapia R."/>
            <person name="Land M."/>
            <person name="Hauser L."/>
            <person name="Jeffries C."/>
            <person name="Kyrpides N."/>
            <person name="Ivanova N."/>
            <person name="Mikhailova N."/>
            <person name="Beauchemin N."/>
            <person name="Sen A."/>
            <person name="Sur S.A."/>
            <person name="Gtari M."/>
            <person name="Wall L."/>
            <person name="Tisa L."/>
            <person name="Woyke T."/>
        </authorList>
    </citation>
    <scope>NUCLEOTIDE SEQUENCE [LARGE SCALE GENOMIC DNA]</scope>
    <source>
        <strain evidence="5">DSM 45817 / CECT 9037 / EuI1c</strain>
    </source>
</reference>
<keyword evidence="5" id="KW-1185">Reference proteome</keyword>
<evidence type="ECO:0000259" key="2">
    <source>
        <dbReference type="Pfam" id="PF13280"/>
    </source>
</evidence>
<dbReference type="InterPro" id="IPR032830">
    <property type="entry name" value="XPB/Ssl2_N"/>
</dbReference>
<dbReference type="InParanoid" id="E3J3K5"/>
<sequence>MSSPALEPDGEPATLPAWLRARSDDELTRLFELRPDLATPPPPDFDILAARLEIRVSVLRALDTLDTFALEVGAVLTLLPCPVSVGRLAELCGGLDVRSAVAALRARGLVWGDGDQLRLVGTAADLLGDRALGLGRAARDCLAAYRVPQLARLATALGVTRAGRIAPAGRVAPAVAAGQERGAAVAKETLVAEVAERLGDPAVVRGLAAECSPAAGRILARLAEGPARGATAEAGRLLAVSAARTPVEELLARGLLVGVDADEVEMPREVGLALRGDRPTGTLHPAPPQLTGRQVAAASVDPAAALAAETVVRHVATLLQAWGTSPIVPLRTGGLSVRDLRAVARLLEIPEPEAAFVVELAASAGLVDTTSGVDVRIVPTTAFDRWSVDLTAHRWALLVEGWVRSASVASLVGDRDERGRQVSALSVDVRRSAAPATRAEVLAALAAAPDGVAPSPADVRALLTWRAPRRGGALQELLVDATLQEAELLGLTGRGAAATTGRLLAELLVESAGALGPAPIGAGLTAKPGSFVDALADALAPLLPEPVDELLLQADLTAVAPGPLVADVAAELARLADIESTGAATVYRFSEESLRRALDAGASPGDIHDLLARLGRGGVPQALTYLVDDTARRHGRLRSGPAESYLRCDDTALLSEVVASRRTQTLGLRRIAPTVVISRLPVAELLDGLRAAGFAPAAEGPDGRVVVSRPETHRTPARARSAAADPAAVRRGQLRDAVKLVRRGDESARALRLAGGAATTFGNSAVEGLVRSAPLILVRLQAAVRERSRVLLGYVDQQGTPSDRVVRPTALDGGWLTAWDETAAAPRRFVLHRVTAVADVVDPFASA</sequence>
<dbReference type="HOGENOM" id="CLU_013420_0_0_11"/>
<dbReference type="PROSITE" id="PS52050">
    <property type="entry name" value="WYL"/>
    <property type="match status" value="1"/>
</dbReference>
<organism evidence="4 5">
    <name type="scientific">Pseudofrankia inefficax (strain DSM 45817 / CECT 9037 / DDB 130130 / EuI1c)</name>
    <name type="common">Frankia inefficax</name>
    <dbReference type="NCBI Taxonomy" id="298654"/>
    <lineage>
        <taxon>Bacteria</taxon>
        <taxon>Bacillati</taxon>
        <taxon>Actinomycetota</taxon>
        <taxon>Actinomycetes</taxon>
        <taxon>Frankiales</taxon>
        <taxon>Frankiaceae</taxon>
        <taxon>Pseudofrankia</taxon>
    </lineage>
</organism>
<evidence type="ECO:0000259" key="3">
    <source>
        <dbReference type="Pfam" id="PF13625"/>
    </source>
</evidence>
<accession>E3J3K5</accession>
<dbReference type="EMBL" id="CP002299">
    <property type="protein sequence ID" value="ADP78207.1"/>
    <property type="molecule type" value="Genomic_DNA"/>
</dbReference>
<dbReference type="STRING" id="298654.FraEuI1c_0119"/>
<feature type="region of interest" description="Disordered" evidence="1">
    <location>
        <begin position="700"/>
        <end position="726"/>
    </location>
</feature>
<dbReference type="AlphaFoldDB" id="E3J3K5"/>
<feature type="domain" description="Helicase XPB/Ssl2 N-terminal" evidence="3">
    <location>
        <begin position="550"/>
        <end position="672"/>
    </location>
</feature>
<dbReference type="KEGG" id="fri:FraEuI1c_0119"/>
<dbReference type="Proteomes" id="UP000002484">
    <property type="component" value="Chromosome"/>
</dbReference>
<dbReference type="InterPro" id="IPR026881">
    <property type="entry name" value="WYL_dom"/>
</dbReference>
<name>E3J3K5_PSEI1</name>
<dbReference type="Pfam" id="PF13625">
    <property type="entry name" value="Helicase_C_3"/>
    <property type="match status" value="1"/>
</dbReference>
<evidence type="ECO:0000256" key="1">
    <source>
        <dbReference type="SAM" id="MobiDB-lite"/>
    </source>
</evidence>
<dbReference type="eggNOG" id="COG2378">
    <property type="taxonomic scope" value="Bacteria"/>
</dbReference>
<dbReference type="Pfam" id="PF13280">
    <property type="entry name" value="WYL"/>
    <property type="match status" value="1"/>
</dbReference>
<dbReference type="OrthoDB" id="3415124at2"/>
<feature type="domain" description="WYL" evidence="2">
    <location>
        <begin position="777"/>
        <end position="837"/>
    </location>
</feature>
<protein>
    <submittedName>
        <fullName evidence="4">Uncharacterized protein</fullName>
    </submittedName>
</protein>
<gene>
    <name evidence="4" type="ordered locus">FraEuI1c_0119</name>
</gene>
<evidence type="ECO:0000313" key="5">
    <source>
        <dbReference type="Proteomes" id="UP000002484"/>
    </source>
</evidence>